<dbReference type="PANTHER" id="PTHR42839">
    <property type="entry name" value="ISOCHORISMATE SYNTHASE ENTC"/>
    <property type="match status" value="1"/>
</dbReference>
<proteinExistence type="inferred from homology"/>
<dbReference type="SUPFAM" id="SSF56322">
    <property type="entry name" value="ADC synthase"/>
    <property type="match status" value="1"/>
</dbReference>
<reference evidence="7 8" key="1">
    <citation type="submission" date="2021-03" db="EMBL/GenBank/DDBJ databases">
        <title>Antimicrobial resistance genes in bacteria isolated from Japanese honey, and their potential for conferring macrolide and lincosamide resistance in the American foulbrood pathogen Paenibacillus larvae.</title>
        <authorList>
            <person name="Okamoto M."/>
            <person name="Kumagai M."/>
            <person name="Kanamori H."/>
            <person name="Takamatsu D."/>
        </authorList>
    </citation>
    <scope>NUCLEOTIDE SEQUENCE [LARGE SCALE GENOMIC DNA]</scope>
    <source>
        <strain evidence="7 8">J8TS2</strain>
    </source>
</reference>
<dbReference type="EC" id="5.4.4.2" evidence="3"/>
<dbReference type="RefSeq" id="WP_212967292.1">
    <property type="nucleotide sequence ID" value="NZ_BORB01000047.1"/>
</dbReference>
<evidence type="ECO:0000313" key="7">
    <source>
        <dbReference type="EMBL" id="GIN59494.1"/>
    </source>
</evidence>
<protein>
    <recommendedName>
        <fullName evidence="3">isochorismate synthase</fullName>
        <ecNumber evidence="3">5.4.4.2</ecNumber>
    </recommendedName>
    <alternativeName>
        <fullName evidence="5">Isochorismate mutase</fullName>
    </alternativeName>
</protein>
<evidence type="ECO:0000259" key="6">
    <source>
        <dbReference type="Pfam" id="PF00425"/>
    </source>
</evidence>
<keyword evidence="4" id="KW-0413">Isomerase</keyword>
<evidence type="ECO:0000313" key="8">
    <source>
        <dbReference type="Proteomes" id="UP000679950"/>
    </source>
</evidence>
<comment type="catalytic activity">
    <reaction evidence="1">
        <text>chorismate = isochorismate</text>
        <dbReference type="Rhea" id="RHEA:18985"/>
        <dbReference type="ChEBI" id="CHEBI:29748"/>
        <dbReference type="ChEBI" id="CHEBI:29780"/>
        <dbReference type="EC" id="5.4.4.2"/>
    </reaction>
</comment>
<evidence type="ECO:0000256" key="1">
    <source>
        <dbReference type="ARBA" id="ARBA00000799"/>
    </source>
</evidence>
<dbReference type="InterPro" id="IPR015890">
    <property type="entry name" value="Chorismate_C"/>
</dbReference>
<comment type="similarity">
    <text evidence="2">Belongs to the isochorismate synthase family.</text>
</comment>
<dbReference type="PANTHER" id="PTHR42839:SF1">
    <property type="entry name" value="ISOCHORISMATE SYNTHASE MENF"/>
    <property type="match status" value="1"/>
</dbReference>
<gene>
    <name evidence="7" type="primary">menF</name>
    <name evidence="7" type="ORF">J8TS2_38130</name>
</gene>
<dbReference type="Gene3D" id="3.60.120.10">
    <property type="entry name" value="Anthranilate synthase"/>
    <property type="match status" value="1"/>
</dbReference>
<name>A0ABQ4KNG7_9BACI</name>
<keyword evidence="8" id="KW-1185">Reference proteome</keyword>
<sequence>MKTILSPNRFVQSEAIERGKLFSYTLSIDPCDLFVFYQSHRTYAKGQRFYWKNADGTFKIVGIGIAASLTSKCPEKRFEQIQQQWDKLLQAAHIENSFDAPGTGPLLFGGFSFDTNQMPANEWGSFGDSLFYLPEIMITCWQEQYFLTINQFGTMDQGGGEHLKQWVKQMKAEPLPLPEQLAQKEYDVEGWLQSVEEVVHELQNTDMQKVVLARKLQLDFAESIASETIIYQLLSQQPSSYVFSMEAEDSCFLGASPERLIEKVENQILSTCLAGSIARGKNEQEDQQLGDSLLQDSKNLFEHELVVSMIEDALRPFCEELFIPNQPVLMKKPYIQHLYTPVKGRAKKKSSIFAMIQSLHPTPALGGVPTRPAMKIIRDKENMDRGFYGSPIGWTDYRGNGEFIVGIRSGLTKGNSAYLYAGCGLVADSISEKELVETRIKFQPMLRAFGKESL</sequence>
<dbReference type="Proteomes" id="UP000679950">
    <property type="component" value="Unassembled WGS sequence"/>
</dbReference>
<evidence type="ECO:0000256" key="3">
    <source>
        <dbReference type="ARBA" id="ARBA00012824"/>
    </source>
</evidence>
<organism evidence="7 8">
    <name type="scientific">Lederbergia ruris</name>
    <dbReference type="NCBI Taxonomy" id="217495"/>
    <lineage>
        <taxon>Bacteria</taxon>
        <taxon>Bacillati</taxon>
        <taxon>Bacillota</taxon>
        <taxon>Bacilli</taxon>
        <taxon>Bacillales</taxon>
        <taxon>Bacillaceae</taxon>
        <taxon>Lederbergia</taxon>
    </lineage>
</organism>
<evidence type="ECO:0000256" key="4">
    <source>
        <dbReference type="ARBA" id="ARBA00023235"/>
    </source>
</evidence>
<accession>A0ABQ4KNG7</accession>
<dbReference type="NCBIfam" id="TIGR00543">
    <property type="entry name" value="isochor_syn"/>
    <property type="match status" value="1"/>
</dbReference>
<evidence type="ECO:0000256" key="2">
    <source>
        <dbReference type="ARBA" id="ARBA00005297"/>
    </source>
</evidence>
<dbReference type="EMBL" id="BORB01000047">
    <property type="protein sequence ID" value="GIN59494.1"/>
    <property type="molecule type" value="Genomic_DNA"/>
</dbReference>
<comment type="caution">
    <text evidence="7">The sequence shown here is derived from an EMBL/GenBank/DDBJ whole genome shotgun (WGS) entry which is preliminary data.</text>
</comment>
<evidence type="ECO:0000256" key="5">
    <source>
        <dbReference type="ARBA" id="ARBA00041564"/>
    </source>
</evidence>
<feature type="domain" description="Chorismate-utilising enzyme C-terminal" evidence="6">
    <location>
        <begin position="189"/>
        <end position="441"/>
    </location>
</feature>
<dbReference type="InterPro" id="IPR004561">
    <property type="entry name" value="IsoChor_synthase"/>
</dbReference>
<dbReference type="InterPro" id="IPR005801">
    <property type="entry name" value="ADC_synthase"/>
</dbReference>
<dbReference type="Pfam" id="PF00425">
    <property type="entry name" value="Chorismate_bind"/>
    <property type="match status" value="1"/>
</dbReference>